<dbReference type="CDD" id="cd00096">
    <property type="entry name" value="Ig"/>
    <property type="match status" value="1"/>
</dbReference>
<dbReference type="AlphaFoldDB" id="C3ZTZ0"/>
<feature type="transmembrane region" description="Helical" evidence="4">
    <location>
        <begin position="256"/>
        <end position="280"/>
    </location>
</feature>
<dbReference type="PANTHER" id="PTHR45080">
    <property type="entry name" value="CONTACTIN 5"/>
    <property type="match status" value="1"/>
</dbReference>
<dbReference type="eggNOG" id="ENOG502RTT4">
    <property type="taxonomic scope" value="Eukaryota"/>
</dbReference>
<dbReference type="InterPro" id="IPR036179">
    <property type="entry name" value="Ig-like_dom_sf"/>
</dbReference>
<evidence type="ECO:0000259" key="5">
    <source>
        <dbReference type="PROSITE" id="PS50835"/>
    </source>
</evidence>
<feature type="compositionally biased region" description="Low complexity" evidence="3">
    <location>
        <begin position="87"/>
        <end position="107"/>
    </location>
</feature>
<dbReference type="Gene3D" id="2.60.40.10">
    <property type="entry name" value="Immunoglobulins"/>
    <property type="match status" value="2"/>
</dbReference>
<evidence type="ECO:0000256" key="3">
    <source>
        <dbReference type="SAM" id="MobiDB-lite"/>
    </source>
</evidence>
<dbReference type="InParanoid" id="C3ZTZ0"/>
<proteinExistence type="predicted"/>
<feature type="region of interest" description="Disordered" evidence="3">
    <location>
        <begin position="84"/>
        <end position="107"/>
    </location>
</feature>
<feature type="domain" description="Ig-like" evidence="5">
    <location>
        <begin position="114"/>
        <end position="200"/>
    </location>
</feature>
<dbReference type="InterPro" id="IPR050958">
    <property type="entry name" value="Cell_Adh-Cytoskel_Orgn"/>
</dbReference>
<accession>C3ZTZ0</accession>
<dbReference type="SMART" id="SM00408">
    <property type="entry name" value="IGc2"/>
    <property type="match status" value="2"/>
</dbReference>
<feature type="domain" description="Ig-like" evidence="5">
    <location>
        <begin position="1"/>
        <end position="78"/>
    </location>
</feature>
<gene>
    <name evidence="6" type="ORF">BRAFLDRAFT_89007</name>
</gene>
<dbReference type="InterPro" id="IPR003599">
    <property type="entry name" value="Ig_sub"/>
</dbReference>
<sequence>MVQGETLHLICEASGLPKPDIKITLPSGLTPTLTVKSGERKIVTMTKSDVTAVDAGQYICIATNPGGSASGKLYVEVETPTSAMPGVSTGTTEISEVTTPTPTTQVDSTTLRKPTIVRFKINYNTEIQGGTPYLVCEASGILPPNVIVTLPSGLNVTSGSVMMGVNGTITITNVSAADVGLYTCIASNHAGSASATVLVDDQTYASVLPTFNTYFPVSKAPPIGNTLPFVSPPSNVPHPVSTGHPLRNSEVRPSNLPFAVGLGTFLGVLLISGLLIAFCWKQKPPNDPVSFAPTIYPPNTDDMVNSSNNDSGTAGQNEDLNMHENVYENPDSDMDITSCEATSGNDGPEDQFVHTGGPNLKSRLAPDSKLVHNALTVHELVNVVYGKDVHEKPDSAMGIKSCVAAGGNDDPGDQFDAGGPKLKSGLPPKSKLVHNPLTVHELVNVVYGKDVCEAGHKEEALAATSHSIHGENEKEVAEGEEYATPHYDDKSVFDKKSSVGGTSRVIYDSTNGQESGSNASSQVVYHSEEGSAVSVASPSIYKHDKEKHEAPNCRKLYKNDDQKTAVSVPRFMYENNE</sequence>
<dbReference type="InterPro" id="IPR007110">
    <property type="entry name" value="Ig-like_dom"/>
</dbReference>
<evidence type="ECO:0000256" key="2">
    <source>
        <dbReference type="ARBA" id="ARBA00023157"/>
    </source>
</evidence>
<keyword evidence="4" id="KW-0472">Membrane</keyword>
<protein>
    <recommendedName>
        <fullName evidence="5">Ig-like domain-containing protein</fullName>
    </recommendedName>
</protein>
<dbReference type="PROSITE" id="PS50835">
    <property type="entry name" value="IG_LIKE"/>
    <property type="match status" value="2"/>
</dbReference>
<evidence type="ECO:0000313" key="6">
    <source>
        <dbReference type="EMBL" id="EEN44032.1"/>
    </source>
</evidence>
<feature type="compositionally biased region" description="Polar residues" evidence="3">
    <location>
        <begin position="302"/>
        <end position="319"/>
    </location>
</feature>
<keyword evidence="1" id="KW-0732">Signal</keyword>
<evidence type="ECO:0000256" key="1">
    <source>
        <dbReference type="ARBA" id="ARBA00022729"/>
    </source>
</evidence>
<evidence type="ECO:0000256" key="4">
    <source>
        <dbReference type="SAM" id="Phobius"/>
    </source>
</evidence>
<keyword evidence="2" id="KW-1015">Disulfide bond</keyword>
<dbReference type="EMBL" id="GG666680">
    <property type="protein sequence ID" value="EEN44032.1"/>
    <property type="molecule type" value="Genomic_DNA"/>
</dbReference>
<keyword evidence="4" id="KW-1133">Transmembrane helix</keyword>
<dbReference type="InterPro" id="IPR003598">
    <property type="entry name" value="Ig_sub2"/>
</dbReference>
<keyword evidence="4" id="KW-0812">Transmembrane</keyword>
<dbReference type="InterPro" id="IPR013783">
    <property type="entry name" value="Ig-like_fold"/>
</dbReference>
<organism>
    <name type="scientific">Branchiostoma floridae</name>
    <name type="common">Florida lancelet</name>
    <name type="synonym">Amphioxus</name>
    <dbReference type="NCBI Taxonomy" id="7739"/>
    <lineage>
        <taxon>Eukaryota</taxon>
        <taxon>Metazoa</taxon>
        <taxon>Chordata</taxon>
        <taxon>Cephalochordata</taxon>
        <taxon>Leptocardii</taxon>
        <taxon>Amphioxiformes</taxon>
        <taxon>Branchiostomatidae</taxon>
        <taxon>Branchiostoma</taxon>
    </lineage>
</organism>
<dbReference type="SMART" id="SM00409">
    <property type="entry name" value="IG"/>
    <property type="match status" value="2"/>
</dbReference>
<dbReference type="Pfam" id="PF13927">
    <property type="entry name" value="Ig_3"/>
    <property type="match status" value="2"/>
</dbReference>
<dbReference type="SUPFAM" id="SSF48726">
    <property type="entry name" value="Immunoglobulin"/>
    <property type="match status" value="2"/>
</dbReference>
<feature type="region of interest" description="Disordered" evidence="3">
    <location>
        <begin position="291"/>
        <end position="359"/>
    </location>
</feature>
<name>C3ZTZ0_BRAFL</name>
<dbReference type="PANTHER" id="PTHR45080:SF8">
    <property type="entry name" value="IG-LIKE DOMAIN-CONTAINING PROTEIN"/>
    <property type="match status" value="1"/>
</dbReference>
<reference evidence="6" key="1">
    <citation type="journal article" date="2008" name="Nature">
        <title>The amphioxus genome and the evolution of the chordate karyotype.</title>
        <authorList>
            <consortium name="US DOE Joint Genome Institute (JGI-PGF)"/>
            <person name="Putnam N.H."/>
            <person name="Butts T."/>
            <person name="Ferrier D.E.K."/>
            <person name="Furlong R.F."/>
            <person name="Hellsten U."/>
            <person name="Kawashima T."/>
            <person name="Robinson-Rechavi M."/>
            <person name="Shoguchi E."/>
            <person name="Terry A."/>
            <person name="Yu J.-K."/>
            <person name="Benito-Gutierrez E.L."/>
            <person name="Dubchak I."/>
            <person name="Garcia-Fernandez J."/>
            <person name="Gibson-Brown J.J."/>
            <person name="Grigoriev I.V."/>
            <person name="Horton A.C."/>
            <person name="de Jong P.J."/>
            <person name="Jurka J."/>
            <person name="Kapitonov V.V."/>
            <person name="Kohara Y."/>
            <person name="Kuroki Y."/>
            <person name="Lindquist E."/>
            <person name="Lucas S."/>
            <person name="Osoegawa K."/>
            <person name="Pennacchio L.A."/>
            <person name="Salamov A.A."/>
            <person name="Satou Y."/>
            <person name="Sauka-Spengler T."/>
            <person name="Schmutz J."/>
            <person name="Shin-I T."/>
            <person name="Toyoda A."/>
            <person name="Bronner-Fraser M."/>
            <person name="Fujiyama A."/>
            <person name="Holland L.Z."/>
            <person name="Holland P.W.H."/>
            <person name="Satoh N."/>
            <person name="Rokhsar D.S."/>
        </authorList>
    </citation>
    <scope>NUCLEOTIDE SEQUENCE [LARGE SCALE GENOMIC DNA]</scope>
    <source>
        <strain evidence="6">S238N-H82</strain>
        <tissue evidence="6">Testes</tissue>
    </source>
</reference>